<dbReference type="InterPro" id="IPR029069">
    <property type="entry name" value="HotDog_dom_sf"/>
</dbReference>
<dbReference type="PANTHER" id="PTHR31793">
    <property type="entry name" value="4-HYDROXYBENZOYL-COA THIOESTERASE FAMILY MEMBER"/>
    <property type="match status" value="1"/>
</dbReference>
<keyword evidence="2 3" id="KW-0378">Hydrolase</keyword>
<dbReference type="Gene3D" id="3.10.129.10">
    <property type="entry name" value="Hotdog Thioesterase"/>
    <property type="match status" value="1"/>
</dbReference>
<evidence type="ECO:0000256" key="1">
    <source>
        <dbReference type="ARBA" id="ARBA00005953"/>
    </source>
</evidence>
<name>A0AAW9JWJ9_CARML</name>
<dbReference type="EC" id="3.1.2.-" evidence="3"/>
<reference evidence="3" key="1">
    <citation type="submission" date="2023-08" db="EMBL/GenBank/DDBJ databases">
        <title>Genomic characterization of piscicolin 126 produced by Carnobacterium maltaromaticum CM22 strain isolated from salmon (Salmo salar).</title>
        <authorList>
            <person name="Gonzalez-Gragera E."/>
            <person name="Garcia-Lopez J.D."/>
            <person name="Teso-Perez C."/>
            <person name="Gimenez-Hernandez I."/>
            <person name="Peralta-Sanchez J.M."/>
            <person name="Valdivia E."/>
            <person name="Montalban-Lopez M."/>
            <person name="Martin-Platero A.M."/>
            <person name="Banos A."/>
            <person name="Martinez-Bueno M."/>
        </authorList>
    </citation>
    <scope>NUCLEOTIDE SEQUENCE</scope>
    <source>
        <strain evidence="3">CM22</strain>
    </source>
</reference>
<evidence type="ECO:0000313" key="3">
    <source>
        <dbReference type="EMBL" id="MDZ5758989.1"/>
    </source>
</evidence>
<dbReference type="SUPFAM" id="SSF54637">
    <property type="entry name" value="Thioesterase/thiol ester dehydrase-isomerase"/>
    <property type="match status" value="1"/>
</dbReference>
<sequence length="139" mass="16075">MKLEPYYRKVFFYETDQMGIVHHSNVIRWFEEARFDLLDQLGYGSGFLEEEGLGSPVLDVACQYKTMVRFNDELAIRIGVKTNSSARLTFNYLVLHGDKIAASGETTHCFINKAGKIISLKRQYPVLYQTLEQLKEENK</sequence>
<dbReference type="EMBL" id="JAVBVO010000003">
    <property type="protein sequence ID" value="MDZ5758989.1"/>
    <property type="molecule type" value="Genomic_DNA"/>
</dbReference>
<dbReference type="GO" id="GO:0047617">
    <property type="term" value="F:fatty acyl-CoA hydrolase activity"/>
    <property type="evidence" value="ECO:0007669"/>
    <property type="project" value="TreeGrafter"/>
</dbReference>
<comment type="similarity">
    <text evidence="1">Belongs to the 4-hydroxybenzoyl-CoA thioesterase family.</text>
</comment>
<organism evidence="3 4">
    <name type="scientific">Carnobacterium maltaromaticum</name>
    <name type="common">Carnobacterium piscicola</name>
    <dbReference type="NCBI Taxonomy" id="2751"/>
    <lineage>
        <taxon>Bacteria</taxon>
        <taxon>Bacillati</taxon>
        <taxon>Bacillota</taxon>
        <taxon>Bacilli</taxon>
        <taxon>Lactobacillales</taxon>
        <taxon>Carnobacteriaceae</taxon>
        <taxon>Carnobacterium</taxon>
    </lineage>
</organism>
<dbReference type="Proteomes" id="UP001290462">
    <property type="component" value="Unassembled WGS sequence"/>
</dbReference>
<dbReference type="PIRSF" id="PIRSF003230">
    <property type="entry name" value="YbgC"/>
    <property type="match status" value="1"/>
</dbReference>
<evidence type="ECO:0000256" key="2">
    <source>
        <dbReference type="ARBA" id="ARBA00022801"/>
    </source>
</evidence>
<gene>
    <name evidence="3" type="ORF">RAK27_10005</name>
</gene>
<dbReference type="NCBIfam" id="TIGR00051">
    <property type="entry name" value="YbgC/FadM family acyl-CoA thioesterase"/>
    <property type="match status" value="1"/>
</dbReference>
<protein>
    <submittedName>
        <fullName evidence="3">Acyl-CoA thioesterase</fullName>
        <ecNumber evidence="3">3.1.2.-</ecNumber>
    </submittedName>
</protein>
<evidence type="ECO:0000313" key="4">
    <source>
        <dbReference type="Proteomes" id="UP001290462"/>
    </source>
</evidence>
<dbReference type="PANTHER" id="PTHR31793:SF27">
    <property type="entry name" value="NOVEL THIOESTERASE SUPERFAMILY DOMAIN AND SAPOSIN A-TYPE DOMAIN CONTAINING PROTEIN (0610012H03RIK)"/>
    <property type="match status" value="1"/>
</dbReference>
<accession>A0AAW9JWJ9</accession>
<dbReference type="InterPro" id="IPR050563">
    <property type="entry name" value="4-hydroxybenzoyl-CoA_TE"/>
</dbReference>
<dbReference type="InterPro" id="IPR006684">
    <property type="entry name" value="YbgC/YbaW"/>
</dbReference>
<proteinExistence type="inferred from homology"/>
<dbReference type="RefSeq" id="WP_187958814.1">
    <property type="nucleotide sequence ID" value="NZ_CAJGUR010000056.1"/>
</dbReference>
<dbReference type="Pfam" id="PF13279">
    <property type="entry name" value="4HBT_2"/>
    <property type="match status" value="1"/>
</dbReference>
<comment type="caution">
    <text evidence="3">The sequence shown here is derived from an EMBL/GenBank/DDBJ whole genome shotgun (WGS) entry which is preliminary data.</text>
</comment>
<dbReference type="CDD" id="cd00586">
    <property type="entry name" value="4HBT"/>
    <property type="match status" value="1"/>
</dbReference>
<dbReference type="AlphaFoldDB" id="A0AAW9JWJ9"/>